<name>A0A2U3K2I3_9FIRM</name>
<protein>
    <submittedName>
        <fullName evidence="1">Uncharacterized protein</fullName>
    </submittedName>
</protein>
<accession>A0A2U3K2I3</accession>
<gene>
    <name evidence="1" type="ORF">SBF1_1240009</name>
</gene>
<sequence>MEGDELALYNMVNGIIQEYVVCGQGLTICGLGWHN</sequence>
<evidence type="ECO:0000313" key="1">
    <source>
        <dbReference type="EMBL" id="SPF33828.1"/>
    </source>
</evidence>
<organism evidence="1 2">
    <name type="scientific">Candidatus Desulfosporosinus infrequens</name>
    <dbReference type="NCBI Taxonomy" id="2043169"/>
    <lineage>
        <taxon>Bacteria</taxon>
        <taxon>Bacillati</taxon>
        <taxon>Bacillota</taxon>
        <taxon>Clostridia</taxon>
        <taxon>Eubacteriales</taxon>
        <taxon>Desulfitobacteriaceae</taxon>
        <taxon>Desulfosporosinus</taxon>
    </lineage>
</organism>
<dbReference type="Proteomes" id="UP000238916">
    <property type="component" value="Unassembled WGS sequence"/>
</dbReference>
<proteinExistence type="predicted"/>
<dbReference type="AlphaFoldDB" id="A0A2U3K2I3"/>
<dbReference type="EMBL" id="OMOF01000029">
    <property type="protein sequence ID" value="SPF33828.1"/>
    <property type="molecule type" value="Genomic_DNA"/>
</dbReference>
<evidence type="ECO:0000313" key="2">
    <source>
        <dbReference type="Proteomes" id="UP000238916"/>
    </source>
</evidence>
<reference evidence="2" key="1">
    <citation type="submission" date="2018-02" db="EMBL/GenBank/DDBJ databases">
        <authorList>
            <person name="Hausmann B."/>
        </authorList>
    </citation>
    <scope>NUCLEOTIDE SEQUENCE [LARGE SCALE GENOMIC DNA]</scope>
    <source>
        <strain evidence="2">Peat soil MAG SbF1</strain>
    </source>
</reference>